<dbReference type="Proteomes" id="UP000460221">
    <property type="component" value="Unassembled WGS sequence"/>
</dbReference>
<keyword evidence="2" id="KW-0812">Transmembrane</keyword>
<comment type="caution">
    <text evidence="4">The sequence shown here is derived from an EMBL/GenBank/DDBJ whole genome shotgun (WGS) entry which is preliminary data.</text>
</comment>
<evidence type="ECO:0000259" key="3">
    <source>
        <dbReference type="Pfam" id="PF00174"/>
    </source>
</evidence>
<feature type="domain" description="Oxidoreductase molybdopterin-binding" evidence="3">
    <location>
        <begin position="286"/>
        <end position="431"/>
    </location>
</feature>
<dbReference type="Gene3D" id="2.60.40.650">
    <property type="match status" value="1"/>
</dbReference>
<gene>
    <name evidence="4" type="ORF">GIS00_19105</name>
</gene>
<dbReference type="Gene3D" id="3.90.420.10">
    <property type="entry name" value="Oxidoreductase, molybdopterin-binding domain"/>
    <property type="match status" value="1"/>
</dbReference>
<evidence type="ECO:0000256" key="2">
    <source>
        <dbReference type="SAM" id="Phobius"/>
    </source>
</evidence>
<evidence type="ECO:0000313" key="4">
    <source>
        <dbReference type="EMBL" id="MTD16049.1"/>
    </source>
</evidence>
<keyword evidence="2" id="KW-0472">Membrane</keyword>
<keyword evidence="2" id="KW-1133">Transmembrane helix</keyword>
<feature type="transmembrane region" description="Helical" evidence="2">
    <location>
        <begin position="148"/>
        <end position="165"/>
    </location>
</feature>
<feature type="transmembrane region" description="Helical" evidence="2">
    <location>
        <begin position="211"/>
        <end position="232"/>
    </location>
</feature>
<feature type="transmembrane region" description="Helical" evidence="2">
    <location>
        <begin position="119"/>
        <end position="136"/>
    </location>
</feature>
<proteinExistence type="predicted"/>
<feature type="transmembrane region" description="Helical" evidence="2">
    <location>
        <begin position="93"/>
        <end position="112"/>
    </location>
</feature>
<dbReference type="GO" id="GO:0006790">
    <property type="term" value="P:sulfur compound metabolic process"/>
    <property type="evidence" value="ECO:0007669"/>
    <property type="project" value="TreeGrafter"/>
</dbReference>
<dbReference type="InterPro" id="IPR000572">
    <property type="entry name" value="OxRdtase_Mopterin-bd_dom"/>
</dbReference>
<dbReference type="GO" id="GO:0008482">
    <property type="term" value="F:sulfite oxidase activity"/>
    <property type="evidence" value="ECO:0007669"/>
    <property type="project" value="TreeGrafter"/>
</dbReference>
<dbReference type="EMBL" id="WLYK01000008">
    <property type="protein sequence ID" value="MTD16049.1"/>
    <property type="molecule type" value="Genomic_DNA"/>
</dbReference>
<sequence>MTATDTPPTDTAGDPDRRPVWAPGFWASAGAGLVIVGAALAVAELVAALGLWIGILNQAASPLQALGAAFIQLTPEWLKEFAIRTFGQHDKDALRGGMALTLVLLAVVVGLVARKAPRVAAIVLTVLIAVVLLAVYTRPSTVGPLDGVPSIIGGAAGVAVLGLLFRRTSVTTAPAAPPLAAPVEMPERRSKADDADTVPAPTGFAPDRRRFFKVAGLVAVAAVAGGAIARFLPSAADVAASRAGLKAPVPTDVQQIPSGISLDVPDQPSFITDNAGFYRVDTAFVLPSLTAQDWNLKIHGLVGNEISMNYDDLLDREQIERTITLTCVSNEVGGDLVGTATWIGARIDQILAEAKVQEGADCVLCTSVDGFTLTAPLDALTDGRDAMFAVAMNGEVLPQAHGFPVRMVVPGLYGYVSATKWLVDMKVSKFADEVAYWTERGWDAQAEIKTSSRIDVPKGFAQYSVGQEVTFAGVAWAQQRGIASVEVQIDGGDWQQAELSEPLSKDTWRQWKFGWKATDGLHTVRCRTTDGTGAVQIEDQTPPFPGGSTGYDSRSVTVS</sequence>
<feature type="region of interest" description="Disordered" evidence="1">
    <location>
        <begin position="181"/>
        <end position="200"/>
    </location>
</feature>
<dbReference type="RefSeq" id="WP_154770029.1">
    <property type="nucleotide sequence ID" value="NZ_WLYK01000008.1"/>
</dbReference>
<feature type="compositionally biased region" description="Basic and acidic residues" evidence="1">
    <location>
        <begin position="185"/>
        <end position="194"/>
    </location>
</feature>
<keyword evidence="5" id="KW-1185">Reference proteome</keyword>
<protein>
    <submittedName>
        <fullName evidence="4">Molybdopterin-dependent oxidoreductase</fullName>
    </submittedName>
</protein>
<accession>A0A7K1FRR1</accession>
<evidence type="ECO:0000256" key="1">
    <source>
        <dbReference type="SAM" id="MobiDB-lite"/>
    </source>
</evidence>
<feature type="region of interest" description="Disordered" evidence="1">
    <location>
        <begin position="533"/>
        <end position="559"/>
    </location>
</feature>
<dbReference type="SUPFAM" id="SSF81296">
    <property type="entry name" value="E set domains"/>
    <property type="match status" value="1"/>
</dbReference>
<dbReference type="AlphaFoldDB" id="A0A7K1FRR1"/>
<dbReference type="GO" id="GO:0043546">
    <property type="term" value="F:molybdopterin cofactor binding"/>
    <property type="evidence" value="ECO:0007669"/>
    <property type="project" value="TreeGrafter"/>
</dbReference>
<dbReference type="Pfam" id="PF00174">
    <property type="entry name" value="Oxidored_molyb"/>
    <property type="match status" value="1"/>
</dbReference>
<dbReference type="InterPro" id="IPR014756">
    <property type="entry name" value="Ig_E-set"/>
</dbReference>
<feature type="transmembrane region" description="Helical" evidence="2">
    <location>
        <begin position="49"/>
        <end position="73"/>
    </location>
</feature>
<dbReference type="PANTHER" id="PTHR19372">
    <property type="entry name" value="SULFITE REDUCTASE"/>
    <property type="match status" value="1"/>
</dbReference>
<dbReference type="GO" id="GO:0020037">
    <property type="term" value="F:heme binding"/>
    <property type="evidence" value="ECO:0007669"/>
    <property type="project" value="TreeGrafter"/>
</dbReference>
<dbReference type="InterPro" id="IPR036374">
    <property type="entry name" value="OxRdtase_Mopterin-bd_sf"/>
</dbReference>
<evidence type="ECO:0000313" key="5">
    <source>
        <dbReference type="Proteomes" id="UP000460221"/>
    </source>
</evidence>
<feature type="compositionally biased region" description="Polar residues" evidence="1">
    <location>
        <begin position="550"/>
        <end position="559"/>
    </location>
</feature>
<dbReference type="PANTHER" id="PTHR19372:SF7">
    <property type="entry name" value="SULFITE OXIDASE, MITOCHONDRIAL"/>
    <property type="match status" value="1"/>
</dbReference>
<organism evidence="4 5">
    <name type="scientific">Nakamurella alba</name>
    <dbReference type="NCBI Taxonomy" id="2665158"/>
    <lineage>
        <taxon>Bacteria</taxon>
        <taxon>Bacillati</taxon>
        <taxon>Actinomycetota</taxon>
        <taxon>Actinomycetes</taxon>
        <taxon>Nakamurellales</taxon>
        <taxon>Nakamurellaceae</taxon>
        <taxon>Nakamurella</taxon>
    </lineage>
</organism>
<reference evidence="4 5" key="1">
    <citation type="submission" date="2019-11" db="EMBL/GenBank/DDBJ databases">
        <authorList>
            <person name="Jiang L.-Q."/>
        </authorList>
    </citation>
    <scope>NUCLEOTIDE SEQUENCE [LARGE SCALE GENOMIC DNA]</scope>
    <source>
        <strain evidence="4 5">YIM 132087</strain>
    </source>
</reference>
<dbReference type="SUPFAM" id="SSF56524">
    <property type="entry name" value="Oxidoreductase molybdopterin-binding domain"/>
    <property type="match status" value="1"/>
</dbReference>
<name>A0A7K1FRR1_9ACTN</name>
<feature type="transmembrane region" description="Helical" evidence="2">
    <location>
        <begin position="20"/>
        <end position="42"/>
    </location>
</feature>